<keyword evidence="6" id="KW-1185">Reference proteome</keyword>
<dbReference type="Pfam" id="PF07228">
    <property type="entry name" value="SpoIIE"/>
    <property type="match status" value="1"/>
</dbReference>
<feature type="transmembrane region" description="Helical" evidence="3">
    <location>
        <begin position="162"/>
        <end position="184"/>
    </location>
</feature>
<protein>
    <submittedName>
        <fullName evidence="5">SpoIIE family protein phosphatase</fullName>
    </submittedName>
</protein>
<dbReference type="InterPro" id="IPR052016">
    <property type="entry name" value="Bact_Sigma-Reg"/>
</dbReference>
<keyword evidence="3" id="KW-0472">Membrane</keyword>
<dbReference type="GO" id="GO:0016791">
    <property type="term" value="F:phosphatase activity"/>
    <property type="evidence" value="ECO:0007669"/>
    <property type="project" value="TreeGrafter"/>
</dbReference>
<dbReference type="InterPro" id="IPR001932">
    <property type="entry name" value="PPM-type_phosphatase-like_dom"/>
</dbReference>
<evidence type="ECO:0000256" key="2">
    <source>
        <dbReference type="SAM" id="Coils"/>
    </source>
</evidence>
<dbReference type="InterPro" id="IPR036457">
    <property type="entry name" value="PPM-type-like_dom_sf"/>
</dbReference>
<gene>
    <name evidence="5" type="ORF">JKP34_09445</name>
</gene>
<name>A0A937AH61_9BACT</name>
<evidence type="ECO:0000256" key="3">
    <source>
        <dbReference type="SAM" id="Phobius"/>
    </source>
</evidence>
<dbReference type="PANTHER" id="PTHR43156">
    <property type="entry name" value="STAGE II SPORULATION PROTEIN E-RELATED"/>
    <property type="match status" value="1"/>
</dbReference>
<dbReference type="Gene3D" id="3.60.40.10">
    <property type="entry name" value="PPM-type phosphatase domain"/>
    <property type="match status" value="1"/>
</dbReference>
<evidence type="ECO:0000259" key="4">
    <source>
        <dbReference type="Pfam" id="PF07228"/>
    </source>
</evidence>
<keyword evidence="3" id="KW-0812">Transmembrane</keyword>
<keyword evidence="1" id="KW-0378">Hydrolase</keyword>
<feature type="transmembrane region" description="Helical" evidence="3">
    <location>
        <begin position="85"/>
        <end position="102"/>
    </location>
</feature>
<dbReference type="RefSeq" id="WP_201920167.1">
    <property type="nucleotide sequence ID" value="NZ_JAERQG010000002.1"/>
</dbReference>
<evidence type="ECO:0000313" key="6">
    <source>
        <dbReference type="Proteomes" id="UP000642920"/>
    </source>
</evidence>
<comment type="caution">
    <text evidence="5">The sequence shown here is derived from an EMBL/GenBank/DDBJ whole genome shotgun (WGS) entry which is preliminary data.</text>
</comment>
<feature type="transmembrane region" description="Helical" evidence="3">
    <location>
        <begin position="57"/>
        <end position="76"/>
    </location>
</feature>
<feature type="transmembrane region" description="Helical" evidence="3">
    <location>
        <begin position="27"/>
        <end position="45"/>
    </location>
</feature>
<organism evidence="5 6">
    <name type="scientific">Marivirga atlantica</name>
    <dbReference type="NCBI Taxonomy" id="1548457"/>
    <lineage>
        <taxon>Bacteria</taxon>
        <taxon>Pseudomonadati</taxon>
        <taxon>Bacteroidota</taxon>
        <taxon>Cytophagia</taxon>
        <taxon>Cytophagales</taxon>
        <taxon>Marivirgaceae</taxon>
        <taxon>Marivirga</taxon>
    </lineage>
</organism>
<evidence type="ECO:0000313" key="5">
    <source>
        <dbReference type="EMBL" id="MBL0765474.1"/>
    </source>
</evidence>
<dbReference type="PANTHER" id="PTHR43156:SF9">
    <property type="entry name" value="HAMP DOMAIN-CONTAINING PROTEIN"/>
    <property type="match status" value="1"/>
</dbReference>
<proteinExistence type="predicted"/>
<dbReference type="Proteomes" id="UP000642920">
    <property type="component" value="Unassembled WGS sequence"/>
</dbReference>
<keyword evidence="3" id="KW-1133">Transmembrane helix</keyword>
<feature type="coiled-coil region" evidence="2">
    <location>
        <begin position="209"/>
        <end position="254"/>
    </location>
</feature>
<feature type="domain" description="PPM-type phosphatase" evidence="4">
    <location>
        <begin position="311"/>
        <end position="504"/>
    </location>
</feature>
<keyword evidence="2" id="KW-0175">Coiled coil</keyword>
<sequence length="507" mass="58111">MKLNLTDSFGINLVDAWKQEYIRIGSIYAKWGALLVIFLFPLSVIPELPVPKPNINIWYLFRFGPSVIMAVVFLIHQKFKFSHELLFEIIAFCLFTSGAYMVDCSDWMGYIISVSTIFFTSAVLVILRPFYFIINFIFVMAIQVMVHSYFCDASVADYFLMRGVNILIVIGVACFSIAAFRYYILKNNFMHRVALQEAHFELQERNQSLIKAQQDLRFKSNQISEQNEELQMQKEEIQSQRDAMEQQKDYIERQNRDIIGSIRYAKRIQNAMLPSEKYFKSILPNSFIYYVPRDIVSGDFYYAAEVNGKKVIAAVDCTGHGVPGAFMSLIGETNLNEIVIGNQITSPEYILEALHEGVYNMLRQSESENQDGMDVALVVIDEENQQIEFAGAKSPLVTIDVNGKLNVYKGDKVTIGGQREDGNLLSFKKQSVPFQKGMHYYLFSDGYADQFGGTKDKKFMLSSFKQLLVEVSKLPIIEQYNVLDRSFIQWKNGFAQTDDVMVIGFKL</sequence>
<evidence type="ECO:0000256" key="1">
    <source>
        <dbReference type="ARBA" id="ARBA00022801"/>
    </source>
</evidence>
<reference evidence="5" key="1">
    <citation type="submission" date="2021-01" db="EMBL/GenBank/DDBJ databases">
        <title>Marivirga sp. nov., isolated from intertidal surface sediments.</title>
        <authorList>
            <person name="Zhang M."/>
        </authorList>
    </citation>
    <scope>NUCLEOTIDE SEQUENCE</scope>
    <source>
        <strain evidence="5">SM1354</strain>
    </source>
</reference>
<accession>A0A937AH61</accession>
<dbReference type="EMBL" id="JAERQG010000002">
    <property type="protein sequence ID" value="MBL0765474.1"/>
    <property type="molecule type" value="Genomic_DNA"/>
</dbReference>
<dbReference type="AlphaFoldDB" id="A0A937AH61"/>